<evidence type="ECO:0000256" key="4">
    <source>
        <dbReference type="ARBA" id="ARBA00022723"/>
    </source>
</evidence>
<gene>
    <name evidence="11" type="ORF">ACJDTP_15340</name>
</gene>
<dbReference type="Pfam" id="PF13407">
    <property type="entry name" value="Peripla_BP_4"/>
    <property type="match status" value="1"/>
</dbReference>
<dbReference type="PANTHER" id="PTHR30036">
    <property type="entry name" value="D-XYLOSE-BINDING PERIPLASMIC PROTEIN"/>
    <property type="match status" value="1"/>
</dbReference>
<keyword evidence="3" id="KW-0762">Sugar transport</keyword>
<feature type="domain" description="Periplasmic binding protein" evidence="10">
    <location>
        <begin position="38"/>
        <end position="320"/>
    </location>
</feature>
<name>A0ABW8S6G3_9CLOT</name>
<evidence type="ECO:0000313" key="11">
    <source>
        <dbReference type="EMBL" id="MFL0166444.1"/>
    </source>
</evidence>
<evidence type="ECO:0000256" key="1">
    <source>
        <dbReference type="ARBA" id="ARBA00004196"/>
    </source>
</evidence>
<reference evidence="11 12" key="1">
    <citation type="submission" date="2024-11" db="EMBL/GenBank/DDBJ databases">
        <authorList>
            <person name="Heng Y.C."/>
            <person name="Lim A.C.H."/>
            <person name="Lee J.K.Y."/>
            <person name="Kittelmann S."/>
        </authorList>
    </citation>
    <scope>NUCLEOTIDE SEQUENCE [LARGE SCALE GENOMIC DNA]</scope>
    <source>
        <strain evidence="11 12">WILCCON 0112</strain>
    </source>
</reference>
<dbReference type="PANTHER" id="PTHR30036:SF2">
    <property type="entry name" value="D-GALACTOSE_METHYL-GALACTOSIDE BINDING PERIPLASMIC PROTEIN MGLB"/>
    <property type="match status" value="1"/>
</dbReference>
<dbReference type="InterPro" id="IPR044085">
    <property type="entry name" value="MglB-like_PBP1"/>
</dbReference>
<evidence type="ECO:0000256" key="2">
    <source>
        <dbReference type="ARBA" id="ARBA00022448"/>
    </source>
</evidence>
<keyword evidence="4" id="KW-0479">Metal-binding</keyword>
<dbReference type="RefSeq" id="WP_173708699.1">
    <property type="nucleotide sequence ID" value="NZ_JBJIAB010000019.1"/>
</dbReference>
<evidence type="ECO:0000256" key="3">
    <source>
        <dbReference type="ARBA" id="ARBA00022597"/>
    </source>
</evidence>
<protein>
    <recommendedName>
        <fullName evidence="9">D-galactose/methyl-galactoside binding periplasmic protein MglB</fullName>
    </recommendedName>
</protein>
<evidence type="ECO:0000256" key="6">
    <source>
        <dbReference type="ARBA" id="ARBA00022764"/>
    </source>
</evidence>
<dbReference type="EMBL" id="JBJIAB010000019">
    <property type="protein sequence ID" value="MFL0166444.1"/>
    <property type="molecule type" value="Genomic_DNA"/>
</dbReference>
<keyword evidence="12" id="KW-1185">Reference proteome</keyword>
<dbReference type="Proteomes" id="UP001623600">
    <property type="component" value="Unassembled WGS sequence"/>
</dbReference>
<sequence length="348" mass="38946">MNILKKLLLLILAIFLLNIIEISTYASPNTTNNNPVKIAVFLLDTDELFLSHFSESLQRIEKENENKVQFTVFDSERNQGTENDNITKALDQDFNLFVIEPVTFKLEELKNTFDMIRQKNIPFILLTSPSRQVSNFAKEYPRTIIIGGDDEQSGIMQGKLLINEWNTNKTYLDHNKDNIVQYVILKGSVSDPAADARSKYPIQTLNEAGIKTQAISSNSCNWDKECARDTIESIILTQNGKTEMIIANSDDMAVGAVEALQKYGYNKGNKSKYIPVVGVGGLPEATELIKQGSMTGTVIQDPLDYANAVYSIGMNIISGQNPLNGTNYKFDDTGNTVRIPYKEYSKQS</sequence>
<dbReference type="InterPro" id="IPR025997">
    <property type="entry name" value="SBP_2_dom"/>
</dbReference>
<organism evidence="11 12">
    <name type="scientific">Candidatus Clostridium helianthi</name>
    <dbReference type="NCBI Taxonomy" id="3381660"/>
    <lineage>
        <taxon>Bacteria</taxon>
        <taxon>Bacillati</taxon>
        <taxon>Bacillota</taxon>
        <taxon>Clostridia</taxon>
        <taxon>Eubacteriales</taxon>
        <taxon>Clostridiaceae</taxon>
        <taxon>Clostridium</taxon>
    </lineage>
</organism>
<evidence type="ECO:0000256" key="7">
    <source>
        <dbReference type="ARBA" id="ARBA00022837"/>
    </source>
</evidence>
<dbReference type="Gene3D" id="3.40.50.2300">
    <property type="match status" value="2"/>
</dbReference>
<keyword evidence="2" id="KW-0813">Transport</keyword>
<evidence type="ECO:0000256" key="8">
    <source>
        <dbReference type="ARBA" id="ARBA00034323"/>
    </source>
</evidence>
<keyword evidence="7" id="KW-0106">Calcium</keyword>
<keyword evidence="5" id="KW-0732">Signal</keyword>
<comment type="caution">
    <text evidence="11">The sequence shown here is derived from an EMBL/GenBank/DDBJ whole genome shotgun (WGS) entry which is preliminary data.</text>
</comment>
<evidence type="ECO:0000259" key="10">
    <source>
        <dbReference type="Pfam" id="PF13407"/>
    </source>
</evidence>
<evidence type="ECO:0000313" key="12">
    <source>
        <dbReference type="Proteomes" id="UP001623600"/>
    </source>
</evidence>
<evidence type="ECO:0000256" key="9">
    <source>
        <dbReference type="ARBA" id="ARBA00034344"/>
    </source>
</evidence>
<comment type="subcellular location">
    <subcellularLocation>
        <location evidence="1">Cell envelope</location>
    </subcellularLocation>
</comment>
<dbReference type="InterPro" id="IPR028082">
    <property type="entry name" value="Peripla_BP_I"/>
</dbReference>
<evidence type="ECO:0000256" key="5">
    <source>
        <dbReference type="ARBA" id="ARBA00022729"/>
    </source>
</evidence>
<comment type="subunit">
    <text evidence="8">The ABC transporter complex is composed of one ATP-binding protein (MglA), two transmembrane proteins (MglC) and a solute-binding protein (MglB).</text>
</comment>
<dbReference type="InterPro" id="IPR050555">
    <property type="entry name" value="Bact_Solute-Bind_Prot2"/>
</dbReference>
<keyword evidence="6" id="KW-0574">Periplasm</keyword>
<dbReference type="CDD" id="cd01539">
    <property type="entry name" value="PBP1_GGBP"/>
    <property type="match status" value="1"/>
</dbReference>
<proteinExistence type="predicted"/>
<dbReference type="SUPFAM" id="SSF53822">
    <property type="entry name" value="Periplasmic binding protein-like I"/>
    <property type="match status" value="1"/>
</dbReference>
<accession>A0ABW8S6G3</accession>